<dbReference type="AlphaFoldDB" id="A0A8S3ZUV6"/>
<dbReference type="PANTHER" id="PTHR24020:SF20">
    <property type="entry name" value="PH DOMAIN-CONTAINING PROTEIN"/>
    <property type="match status" value="1"/>
</dbReference>
<evidence type="ECO:0000313" key="2">
    <source>
        <dbReference type="EMBL" id="CAG5131632.1"/>
    </source>
</evidence>
<dbReference type="SUPFAM" id="SSF53300">
    <property type="entry name" value="vWA-like"/>
    <property type="match status" value="1"/>
</dbReference>
<dbReference type="PANTHER" id="PTHR24020">
    <property type="entry name" value="COLLAGEN ALPHA"/>
    <property type="match status" value="1"/>
</dbReference>
<comment type="caution">
    <text evidence="2">The sequence shown here is derived from an EMBL/GenBank/DDBJ whole genome shotgun (WGS) entry which is preliminary data.</text>
</comment>
<dbReference type="InterPro" id="IPR050525">
    <property type="entry name" value="ECM_Assembly_Org"/>
</dbReference>
<dbReference type="InterPro" id="IPR036465">
    <property type="entry name" value="vWFA_dom_sf"/>
</dbReference>
<dbReference type="Pfam" id="PF00092">
    <property type="entry name" value="VWA"/>
    <property type="match status" value="1"/>
</dbReference>
<feature type="non-terminal residue" evidence="2">
    <location>
        <position position="127"/>
    </location>
</feature>
<evidence type="ECO:0000313" key="3">
    <source>
        <dbReference type="Proteomes" id="UP000678393"/>
    </source>
</evidence>
<dbReference type="CDD" id="cd01450">
    <property type="entry name" value="vWFA_subfamily_ECM"/>
    <property type="match status" value="1"/>
</dbReference>
<organism evidence="2 3">
    <name type="scientific">Candidula unifasciata</name>
    <dbReference type="NCBI Taxonomy" id="100452"/>
    <lineage>
        <taxon>Eukaryota</taxon>
        <taxon>Metazoa</taxon>
        <taxon>Spiralia</taxon>
        <taxon>Lophotrochozoa</taxon>
        <taxon>Mollusca</taxon>
        <taxon>Gastropoda</taxon>
        <taxon>Heterobranchia</taxon>
        <taxon>Euthyneura</taxon>
        <taxon>Panpulmonata</taxon>
        <taxon>Eupulmonata</taxon>
        <taxon>Stylommatophora</taxon>
        <taxon>Helicina</taxon>
        <taxon>Helicoidea</taxon>
        <taxon>Geomitridae</taxon>
        <taxon>Candidula</taxon>
    </lineage>
</organism>
<protein>
    <recommendedName>
        <fullName evidence="1">VWFA domain-containing protein</fullName>
    </recommendedName>
</protein>
<proteinExistence type="predicted"/>
<accession>A0A8S3ZUV6</accession>
<reference evidence="2" key="1">
    <citation type="submission" date="2021-04" db="EMBL/GenBank/DDBJ databases">
        <authorList>
            <consortium name="Molecular Ecology Group"/>
        </authorList>
    </citation>
    <scope>NUCLEOTIDE SEQUENCE</scope>
</reference>
<gene>
    <name evidence="2" type="ORF">CUNI_LOCUS17190</name>
</gene>
<dbReference type="PROSITE" id="PS50234">
    <property type="entry name" value="VWFA"/>
    <property type="match status" value="1"/>
</dbReference>
<dbReference type="OrthoDB" id="6132182at2759"/>
<feature type="non-terminal residue" evidence="2">
    <location>
        <position position="1"/>
    </location>
</feature>
<dbReference type="EMBL" id="CAJHNH020004779">
    <property type="protein sequence ID" value="CAG5131632.1"/>
    <property type="molecule type" value="Genomic_DNA"/>
</dbReference>
<dbReference type="PRINTS" id="PR00453">
    <property type="entry name" value="VWFADOMAIN"/>
</dbReference>
<dbReference type="InterPro" id="IPR002035">
    <property type="entry name" value="VWF_A"/>
</dbReference>
<evidence type="ECO:0000259" key="1">
    <source>
        <dbReference type="PROSITE" id="PS50234"/>
    </source>
</evidence>
<dbReference type="Proteomes" id="UP000678393">
    <property type="component" value="Unassembled WGS sequence"/>
</dbReference>
<dbReference type="Gene3D" id="3.40.50.410">
    <property type="entry name" value="von Willebrand factor, type A domain"/>
    <property type="match status" value="1"/>
</dbReference>
<sequence>AKCPARADILFVIDTSGSVSERDFGLAKQFATRLTEHFQIGDKDVRFAAISYSDRVQRVFDFKTYSNHAGLSLGLALAPFLGGGTKTYLALDFIRQQNLFSTSNGARERSSKLVVVMTDASSDSLFK</sequence>
<keyword evidence="3" id="KW-1185">Reference proteome</keyword>
<feature type="domain" description="VWFA" evidence="1">
    <location>
        <begin position="8"/>
        <end position="127"/>
    </location>
</feature>
<name>A0A8S3ZUV6_9EUPU</name>